<evidence type="ECO:0000313" key="1">
    <source>
        <dbReference type="EMBL" id="SFU06725.1"/>
    </source>
</evidence>
<reference evidence="1 2" key="1">
    <citation type="submission" date="2016-10" db="EMBL/GenBank/DDBJ databases">
        <authorList>
            <person name="de Groot N.N."/>
        </authorList>
    </citation>
    <scope>NUCLEOTIDE SEQUENCE [LARGE SCALE GENOMIC DNA]</scope>
    <source>
        <strain evidence="1 2">CGMCC 1.10959</strain>
    </source>
</reference>
<sequence>MTNCNADSANDIGLPALLAHIEKMQVRAVCVQSLISAASALVNDHRYHEDVGSLCDLAYQVADELNKGLDAVSLPEVA</sequence>
<keyword evidence="2" id="KW-1185">Reference proteome</keyword>
<dbReference type="RefSeq" id="WP_175543420.1">
    <property type="nucleotide sequence ID" value="NZ_FPAW01000023.1"/>
</dbReference>
<dbReference type="AlphaFoldDB" id="A0A1I7D4X8"/>
<accession>A0A1I7D4X8</accession>
<gene>
    <name evidence="1" type="ORF">SAMN05216236_1232</name>
</gene>
<dbReference type="EMBL" id="FPAW01000023">
    <property type="protein sequence ID" value="SFU06725.1"/>
    <property type="molecule type" value="Genomic_DNA"/>
</dbReference>
<dbReference type="STRING" id="999627.SAMN05216236_1232"/>
<name>A0A1I7D4X8_9RHOB</name>
<dbReference type="Proteomes" id="UP000182466">
    <property type="component" value="Unassembled WGS sequence"/>
</dbReference>
<organism evidence="1 2">
    <name type="scientific">Sedimentitalea nanhaiensis</name>
    <dbReference type="NCBI Taxonomy" id="999627"/>
    <lineage>
        <taxon>Bacteria</taxon>
        <taxon>Pseudomonadati</taxon>
        <taxon>Pseudomonadota</taxon>
        <taxon>Alphaproteobacteria</taxon>
        <taxon>Rhodobacterales</taxon>
        <taxon>Paracoccaceae</taxon>
        <taxon>Sedimentitalea</taxon>
    </lineage>
</organism>
<evidence type="ECO:0000313" key="2">
    <source>
        <dbReference type="Proteomes" id="UP000182466"/>
    </source>
</evidence>
<protein>
    <submittedName>
        <fullName evidence="1">Uncharacterized protein</fullName>
    </submittedName>
</protein>
<proteinExistence type="predicted"/>